<reference evidence="2" key="2">
    <citation type="submission" date="2021-04" db="EMBL/GenBank/DDBJ databases">
        <authorList>
            <person name="Gilroy R."/>
        </authorList>
    </citation>
    <scope>NUCLEOTIDE SEQUENCE</scope>
    <source>
        <strain evidence="2">CHK193-4272</strain>
    </source>
</reference>
<dbReference type="Gene3D" id="2.60.320.10">
    <property type="entry name" value="N-utilization substance G protein NusG, insert domain"/>
    <property type="match status" value="1"/>
</dbReference>
<organism evidence="2 3">
    <name type="scientific">Candidatus Butyricicoccus avistercoris</name>
    <dbReference type="NCBI Taxonomy" id="2838518"/>
    <lineage>
        <taxon>Bacteria</taxon>
        <taxon>Bacillati</taxon>
        <taxon>Bacillota</taxon>
        <taxon>Clostridia</taxon>
        <taxon>Eubacteriales</taxon>
        <taxon>Butyricicoccaceae</taxon>
        <taxon>Butyricicoccus</taxon>
    </lineage>
</organism>
<evidence type="ECO:0000256" key="1">
    <source>
        <dbReference type="SAM" id="Phobius"/>
    </source>
</evidence>
<dbReference type="InterPro" id="IPR038690">
    <property type="entry name" value="NusG_2_sf"/>
</dbReference>
<dbReference type="Pfam" id="PF07009">
    <property type="entry name" value="NusG_II"/>
    <property type="match status" value="1"/>
</dbReference>
<evidence type="ECO:0000313" key="2">
    <source>
        <dbReference type="EMBL" id="HIV61341.1"/>
    </source>
</evidence>
<feature type="transmembrane region" description="Helical" evidence="1">
    <location>
        <begin position="12"/>
        <end position="30"/>
    </location>
</feature>
<name>A0A9D1PFW6_9FIRM</name>
<comment type="caution">
    <text evidence="2">The sequence shown here is derived from an EMBL/GenBank/DDBJ whole genome shotgun (WGS) entry which is preliminary data.</text>
</comment>
<protein>
    <submittedName>
        <fullName evidence="2">NusG domain II-containing protein</fullName>
    </submittedName>
</protein>
<dbReference type="Proteomes" id="UP000886808">
    <property type="component" value="Unassembled WGS sequence"/>
</dbReference>
<keyword evidence="1" id="KW-0472">Membrane</keyword>
<dbReference type="EMBL" id="DXIE01000005">
    <property type="protein sequence ID" value="HIV61341.1"/>
    <property type="molecule type" value="Genomic_DNA"/>
</dbReference>
<sequence length="127" mass="14082">MKLLKTLKKGDFVIFAIILIMAIICLVPFISTQTDQLICEISQDNKIIHKIILNKGYKDKITIETQNGNSVICIEDNSVWFESSDCPDQVCVHTGKLTHAGQIAVCLPNKVIVKLIGQENQIDAIAT</sequence>
<keyword evidence="1" id="KW-0812">Transmembrane</keyword>
<proteinExistence type="predicted"/>
<evidence type="ECO:0000313" key="3">
    <source>
        <dbReference type="Proteomes" id="UP000886808"/>
    </source>
</evidence>
<keyword evidence="1" id="KW-1133">Transmembrane helix</keyword>
<dbReference type="CDD" id="cd09846">
    <property type="entry name" value="DUF1312"/>
    <property type="match status" value="1"/>
</dbReference>
<gene>
    <name evidence="2" type="ORF">H9746_00580</name>
</gene>
<reference evidence="2" key="1">
    <citation type="journal article" date="2021" name="PeerJ">
        <title>Extensive microbial diversity within the chicken gut microbiome revealed by metagenomics and culture.</title>
        <authorList>
            <person name="Gilroy R."/>
            <person name="Ravi A."/>
            <person name="Getino M."/>
            <person name="Pursley I."/>
            <person name="Horton D.L."/>
            <person name="Alikhan N.F."/>
            <person name="Baker D."/>
            <person name="Gharbi K."/>
            <person name="Hall N."/>
            <person name="Watson M."/>
            <person name="Adriaenssens E.M."/>
            <person name="Foster-Nyarko E."/>
            <person name="Jarju S."/>
            <person name="Secka A."/>
            <person name="Antonio M."/>
            <person name="Oren A."/>
            <person name="Chaudhuri R.R."/>
            <person name="La Ragione R."/>
            <person name="Hildebrand F."/>
            <person name="Pallen M.J."/>
        </authorList>
    </citation>
    <scope>NUCLEOTIDE SEQUENCE</scope>
    <source>
        <strain evidence="2">CHK193-4272</strain>
    </source>
</reference>
<accession>A0A9D1PFW6</accession>
<dbReference type="AlphaFoldDB" id="A0A9D1PFW6"/>